<dbReference type="InterPro" id="IPR052713">
    <property type="entry name" value="FeoA"/>
</dbReference>
<evidence type="ECO:0000313" key="4">
    <source>
        <dbReference type="Proteomes" id="UP000184212"/>
    </source>
</evidence>
<dbReference type="PANTHER" id="PTHR42954:SF2">
    <property type="entry name" value="FE(2+) TRANSPORT PROTEIN A"/>
    <property type="match status" value="1"/>
</dbReference>
<accession>A0A1M5XKR3</accession>
<proteinExistence type="predicted"/>
<dbReference type="Proteomes" id="UP000184212">
    <property type="component" value="Unassembled WGS sequence"/>
</dbReference>
<protein>
    <submittedName>
        <fullName evidence="3">Ferrous iron transport protein A</fullName>
    </submittedName>
</protein>
<organism evidence="3 4">
    <name type="scientific">Chryseolinea serpens</name>
    <dbReference type="NCBI Taxonomy" id="947013"/>
    <lineage>
        <taxon>Bacteria</taxon>
        <taxon>Pseudomonadati</taxon>
        <taxon>Bacteroidota</taxon>
        <taxon>Cytophagia</taxon>
        <taxon>Cytophagales</taxon>
        <taxon>Fulvivirgaceae</taxon>
        <taxon>Chryseolinea</taxon>
    </lineage>
</organism>
<dbReference type="InterPro" id="IPR007167">
    <property type="entry name" value="Fe-transptr_FeoA-like"/>
</dbReference>
<dbReference type="AlphaFoldDB" id="A0A1M5XKR3"/>
<evidence type="ECO:0000259" key="2">
    <source>
        <dbReference type="SMART" id="SM00899"/>
    </source>
</evidence>
<dbReference type="SUPFAM" id="SSF50037">
    <property type="entry name" value="C-terminal domain of transcriptional repressors"/>
    <property type="match status" value="1"/>
</dbReference>
<keyword evidence="4" id="KW-1185">Reference proteome</keyword>
<evidence type="ECO:0000313" key="3">
    <source>
        <dbReference type="EMBL" id="SHI00252.1"/>
    </source>
</evidence>
<feature type="domain" description="Ferrous iron transporter FeoA-like" evidence="2">
    <location>
        <begin position="6"/>
        <end position="77"/>
    </location>
</feature>
<dbReference type="InterPro" id="IPR008988">
    <property type="entry name" value="Transcriptional_repressor_C"/>
</dbReference>
<dbReference type="STRING" id="947013.SAMN04488109_6667"/>
<dbReference type="EMBL" id="FQWQ01000006">
    <property type="protein sequence ID" value="SHI00252.1"/>
    <property type="molecule type" value="Genomic_DNA"/>
</dbReference>
<dbReference type="InterPro" id="IPR038157">
    <property type="entry name" value="FeoA_core_dom"/>
</dbReference>
<gene>
    <name evidence="3" type="ORF">SAMN04488109_6667</name>
</gene>
<name>A0A1M5XKR3_9BACT</name>
<dbReference type="Gene3D" id="2.30.30.90">
    <property type="match status" value="1"/>
</dbReference>
<dbReference type="PANTHER" id="PTHR42954">
    <property type="entry name" value="FE(2+) TRANSPORT PROTEIN A"/>
    <property type="match status" value="1"/>
</dbReference>
<evidence type="ECO:0000256" key="1">
    <source>
        <dbReference type="ARBA" id="ARBA00023004"/>
    </source>
</evidence>
<sequence>MAGSSKNVAEMHPGEVGIVSGFTDDHLSVKLMEMGCLPGAAVRFNFTAPFGDPVCISVSGYELSLRLEEAATISILD</sequence>
<reference evidence="3 4" key="1">
    <citation type="submission" date="2016-11" db="EMBL/GenBank/DDBJ databases">
        <authorList>
            <person name="Jaros S."/>
            <person name="Januszkiewicz K."/>
            <person name="Wedrychowicz H."/>
        </authorList>
    </citation>
    <scope>NUCLEOTIDE SEQUENCE [LARGE SCALE GENOMIC DNA]</scope>
    <source>
        <strain evidence="3 4">DSM 24574</strain>
    </source>
</reference>
<dbReference type="GO" id="GO:0046914">
    <property type="term" value="F:transition metal ion binding"/>
    <property type="evidence" value="ECO:0007669"/>
    <property type="project" value="InterPro"/>
</dbReference>
<dbReference type="Pfam" id="PF04023">
    <property type="entry name" value="FeoA"/>
    <property type="match status" value="1"/>
</dbReference>
<dbReference type="OrthoDB" id="9811076at2"/>
<dbReference type="SMART" id="SM00899">
    <property type="entry name" value="FeoA"/>
    <property type="match status" value="1"/>
</dbReference>
<dbReference type="RefSeq" id="WP_073143186.1">
    <property type="nucleotide sequence ID" value="NZ_FQWQ01000006.1"/>
</dbReference>
<keyword evidence="1" id="KW-0408">Iron</keyword>